<accession>A0A164P8C1</accession>
<keyword evidence="4" id="KW-1015">Disulfide bond</keyword>
<dbReference type="GO" id="GO:0005576">
    <property type="term" value="C:extracellular region"/>
    <property type="evidence" value="ECO:0007669"/>
    <property type="project" value="UniProtKB-SubCell"/>
</dbReference>
<feature type="chain" id="PRO_5007852239" description="CFEM domain-containing protein" evidence="7">
    <location>
        <begin position="23"/>
        <end position="224"/>
    </location>
</feature>
<dbReference type="AlphaFoldDB" id="A0A164P8C1"/>
<keyword evidence="6" id="KW-0472">Membrane</keyword>
<dbReference type="InterPro" id="IPR008427">
    <property type="entry name" value="Extracellular_membr_CFEM_dom"/>
</dbReference>
<keyword evidence="6" id="KW-0812">Transmembrane</keyword>
<dbReference type="EMBL" id="KV419436">
    <property type="protein sequence ID" value="KZS88470.1"/>
    <property type="molecule type" value="Genomic_DNA"/>
</dbReference>
<comment type="subcellular location">
    <subcellularLocation>
        <location evidence="1">Secreted</location>
    </subcellularLocation>
</comment>
<evidence type="ECO:0000313" key="10">
    <source>
        <dbReference type="Proteomes" id="UP000076722"/>
    </source>
</evidence>
<protein>
    <recommendedName>
        <fullName evidence="8">CFEM domain-containing protein</fullName>
    </recommendedName>
</protein>
<keyword evidence="10" id="KW-1185">Reference proteome</keyword>
<name>A0A164P8C1_9AGAM</name>
<feature type="transmembrane region" description="Helical" evidence="6">
    <location>
        <begin position="142"/>
        <end position="162"/>
    </location>
</feature>
<keyword evidence="2" id="KW-0964">Secreted</keyword>
<evidence type="ECO:0000256" key="6">
    <source>
        <dbReference type="SAM" id="Phobius"/>
    </source>
</evidence>
<dbReference type="OrthoDB" id="3065412at2759"/>
<evidence type="ECO:0000256" key="2">
    <source>
        <dbReference type="ARBA" id="ARBA00022525"/>
    </source>
</evidence>
<evidence type="ECO:0000256" key="5">
    <source>
        <dbReference type="SAM" id="MobiDB-lite"/>
    </source>
</evidence>
<gene>
    <name evidence="9" type="ORF">SISNIDRAFT_531375</name>
</gene>
<evidence type="ECO:0000256" key="3">
    <source>
        <dbReference type="ARBA" id="ARBA00022729"/>
    </source>
</evidence>
<evidence type="ECO:0000313" key="9">
    <source>
        <dbReference type="EMBL" id="KZS88470.1"/>
    </source>
</evidence>
<dbReference type="Pfam" id="PF05730">
    <property type="entry name" value="CFEM"/>
    <property type="match status" value="1"/>
</dbReference>
<feature type="signal peptide" evidence="7">
    <location>
        <begin position="1"/>
        <end position="22"/>
    </location>
</feature>
<feature type="region of interest" description="Disordered" evidence="5">
    <location>
        <begin position="82"/>
        <end position="138"/>
    </location>
</feature>
<keyword evidence="3 7" id="KW-0732">Signal</keyword>
<feature type="compositionally biased region" description="Polar residues" evidence="5">
    <location>
        <begin position="91"/>
        <end position="119"/>
    </location>
</feature>
<evidence type="ECO:0000259" key="8">
    <source>
        <dbReference type="Pfam" id="PF05730"/>
    </source>
</evidence>
<reference evidence="9 10" key="1">
    <citation type="journal article" date="2016" name="Mol. Biol. Evol.">
        <title>Comparative Genomics of Early-Diverging Mushroom-Forming Fungi Provides Insights into the Origins of Lignocellulose Decay Capabilities.</title>
        <authorList>
            <person name="Nagy L.G."/>
            <person name="Riley R."/>
            <person name="Tritt A."/>
            <person name="Adam C."/>
            <person name="Daum C."/>
            <person name="Floudas D."/>
            <person name="Sun H."/>
            <person name="Yadav J.S."/>
            <person name="Pangilinan J."/>
            <person name="Larsson K.H."/>
            <person name="Matsuura K."/>
            <person name="Barry K."/>
            <person name="Labutti K."/>
            <person name="Kuo R."/>
            <person name="Ohm R.A."/>
            <person name="Bhattacharya S.S."/>
            <person name="Shirouzu T."/>
            <person name="Yoshinaga Y."/>
            <person name="Martin F.M."/>
            <person name="Grigoriev I.V."/>
            <person name="Hibbett D.S."/>
        </authorList>
    </citation>
    <scope>NUCLEOTIDE SEQUENCE [LARGE SCALE GENOMIC DNA]</scope>
    <source>
        <strain evidence="9 10">HHB9708</strain>
    </source>
</reference>
<organism evidence="9 10">
    <name type="scientific">Sistotremastrum niveocremeum HHB9708</name>
    <dbReference type="NCBI Taxonomy" id="1314777"/>
    <lineage>
        <taxon>Eukaryota</taxon>
        <taxon>Fungi</taxon>
        <taxon>Dikarya</taxon>
        <taxon>Basidiomycota</taxon>
        <taxon>Agaricomycotina</taxon>
        <taxon>Agaricomycetes</taxon>
        <taxon>Sistotremastrales</taxon>
        <taxon>Sistotremastraceae</taxon>
        <taxon>Sertulicium</taxon>
        <taxon>Sertulicium niveocremeum</taxon>
    </lineage>
</organism>
<keyword evidence="6" id="KW-1133">Transmembrane helix</keyword>
<feature type="compositionally biased region" description="Low complexity" evidence="5">
    <location>
        <begin position="120"/>
        <end position="138"/>
    </location>
</feature>
<feature type="domain" description="CFEM" evidence="8">
    <location>
        <begin position="30"/>
        <end position="75"/>
    </location>
</feature>
<sequence>MKSTTILSIVVSVLGGVYSVSGQSTNPEPVGGCKAGDTPCLCSKPSFIESVSSCFTSTCLDNEIWDAIESLIDFCDNNKKEETSAHDEGQSTDGWSITVPVPSQSTAPINPTDVNTPILTASASTPTTTPSSQSDTSKAKPALIGGLTALLILLILFLALWIRRELRIKRERTRLPRRISMRRAQREGWVDMSSLERSGGVPRDMVLDFRAREGERERDAGMRS</sequence>
<dbReference type="Proteomes" id="UP000076722">
    <property type="component" value="Unassembled WGS sequence"/>
</dbReference>
<evidence type="ECO:0000256" key="7">
    <source>
        <dbReference type="SAM" id="SignalP"/>
    </source>
</evidence>
<evidence type="ECO:0000256" key="1">
    <source>
        <dbReference type="ARBA" id="ARBA00004613"/>
    </source>
</evidence>
<evidence type="ECO:0000256" key="4">
    <source>
        <dbReference type="ARBA" id="ARBA00023157"/>
    </source>
</evidence>
<proteinExistence type="predicted"/>